<sequence length="230" mass="25683">MDGSGRDHMHAAIQEDQREHPQCSYSTVRSHFSSFLNGSSKAETLTKIIRNCQGEAPVEIYRHKQESDEASERGEGLFREYPHQRGLMPPLPWPGVGSEGSVRGDVEHEDRLGPRGSGAEGVLAHMFGHMLDGALQNFSGGRWDGNSAFGDLLGKVLPPLFPPSHYDEGCQRQEPYRVPRPPPSLPPGPPPRGFGERREGRRDRDLEGHSHVLDNAWQRRGWIDLLQMAP</sequence>
<organism evidence="2 3">
    <name type="scientific">Nannochloropsis gaditana</name>
    <dbReference type="NCBI Taxonomy" id="72520"/>
    <lineage>
        <taxon>Eukaryota</taxon>
        <taxon>Sar</taxon>
        <taxon>Stramenopiles</taxon>
        <taxon>Ochrophyta</taxon>
        <taxon>Eustigmatophyceae</taxon>
        <taxon>Eustigmatales</taxon>
        <taxon>Monodopsidaceae</taxon>
        <taxon>Nannochloropsis</taxon>
    </lineage>
</organism>
<keyword evidence="3" id="KW-1185">Reference proteome</keyword>
<feature type="compositionally biased region" description="Pro residues" evidence="1">
    <location>
        <begin position="178"/>
        <end position="192"/>
    </location>
</feature>
<feature type="region of interest" description="Disordered" evidence="1">
    <location>
        <begin position="164"/>
        <end position="210"/>
    </location>
</feature>
<feature type="compositionally biased region" description="Basic and acidic residues" evidence="1">
    <location>
        <begin position="165"/>
        <end position="177"/>
    </location>
</feature>
<name>W7TRL8_9STRA</name>
<evidence type="ECO:0000313" key="3">
    <source>
        <dbReference type="Proteomes" id="UP000019335"/>
    </source>
</evidence>
<dbReference type="OrthoDB" id="10299198at2759"/>
<protein>
    <submittedName>
        <fullName evidence="2">Uncharacterized protein</fullName>
    </submittedName>
</protein>
<gene>
    <name evidence="2" type="ORF">Naga_100014g64</name>
</gene>
<dbReference type="EMBL" id="AZIL01000703">
    <property type="protein sequence ID" value="EWM26158.1"/>
    <property type="molecule type" value="Genomic_DNA"/>
</dbReference>
<evidence type="ECO:0000313" key="2">
    <source>
        <dbReference type="EMBL" id="EWM26158.1"/>
    </source>
</evidence>
<feature type="compositionally biased region" description="Basic and acidic residues" evidence="1">
    <location>
        <begin position="194"/>
        <end position="210"/>
    </location>
</feature>
<dbReference type="Proteomes" id="UP000019335">
    <property type="component" value="Chromosome 9"/>
</dbReference>
<feature type="region of interest" description="Disordered" evidence="1">
    <location>
        <begin position="97"/>
        <end position="116"/>
    </location>
</feature>
<accession>W7TRL8</accession>
<reference evidence="2 3" key="1">
    <citation type="journal article" date="2014" name="Mol. Plant">
        <title>Chromosome Scale Genome Assembly and Transcriptome Profiling of Nannochloropsis gaditana in Nitrogen Depletion.</title>
        <authorList>
            <person name="Corteggiani Carpinelli E."/>
            <person name="Telatin A."/>
            <person name="Vitulo N."/>
            <person name="Forcato C."/>
            <person name="D'Angelo M."/>
            <person name="Schiavon R."/>
            <person name="Vezzi A."/>
            <person name="Giacometti G.M."/>
            <person name="Morosinotto T."/>
            <person name="Valle G."/>
        </authorList>
    </citation>
    <scope>NUCLEOTIDE SEQUENCE [LARGE SCALE GENOMIC DNA]</scope>
    <source>
        <strain evidence="2 3">B-31</strain>
    </source>
</reference>
<dbReference type="AlphaFoldDB" id="W7TRL8"/>
<comment type="caution">
    <text evidence="2">The sequence shown here is derived from an EMBL/GenBank/DDBJ whole genome shotgun (WGS) entry which is preliminary data.</text>
</comment>
<proteinExistence type="predicted"/>
<feature type="region of interest" description="Disordered" evidence="1">
    <location>
        <begin position="1"/>
        <end position="21"/>
    </location>
</feature>
<evidence type="ECO:0000256" key="1">
    <source>
        <dbReference type="SAM" id="MobiDB-lite"/>
    </source>
</evidence>
<feature type="compositionally biased region" description="Basic and acidic residues" evidence="1">
    <location>
        <begin position="102"/>
        <end position="113"/>
    </location>
</feature>